<keyword evidence="3 5" id="KW-1133">Transmembrane helix</keyword>
<accession>A0A848QM43</accession>
<dbReference type="InterPro" id="IPR007318">
    <property type="entry name" value="Phopholipid_MeTrfase"/>
</dbReference>
<feature type="transmembrane region" description="Helical" evidence="5">
    <location>
        <begin position="6"/>
        <end position="29"/>
    </location>
</feature>
<evidence type="ECO:0000256" key="4">
    <source>
        <dbReference type="ARBA" id="ARBA00023136"/>
    </source>
</evidence>
<dbReference type="AlphaFoldDB" id="A0A848QM43"/>
<comment type="caution">
    <text evidence="6">The sequence shown here is derived from an EMBL/GenBank/DDBJ whole genome shotgun (WGS) entry which is preliminary data.</text>
</comment>
<keyword evidence="7" id="KW-1185">Reference proteome</keyword>
<proteinExistence type="predicted"/>
<evidence type="ECO:0000313" key="6">
    <source>
        <dbReference type="EMBL" id="NMW31245.1"/>
    </source>
</evidence>
<sequence>MTAEFWSTLLFSVSLVSVSIILILSLFATMREGFQFWPPPERKSWQHRSFLILFRCFVYPLIVLSALEFDIGHSAMRYAAIVIGIVLLFAGFGLAIRITLQMGWRNAFGEKRGLVTDGYFSRSRNPVYVATWLGLIGWSVVANSVLVSILLGFWAALYLFAPLFEEPWLEKMYGDEFREYTLRVRRFL</sequence>
<keyword evidence="6" id="KW-0489">Methyltransferase</keyword>
<feature type="transmembrane region" description="Helical" evidence="5">
    <location>
        <begin position="50"/>
        <end position="69"/>
    </location>
</feature>
<comment type="subcellular location">
    <subcellularLocation>
        <location evidence="1">Endomembrane system</location>
        <topology evidence="1">Multi-pass membrane protein</topology>
    </subcellularLocation>
</comment>
<dbReference type="GO" id="GO:0012505">
    <property type="term" value="C:endomembrane system"/>
    <property type="evidence" value="ECO:0007669"/>
    <property type="project" value="UniProtKB-SubCell"/>
</dbReference>
<name>A0A848QM43_9SPHN</name>
<dbReference type="RefSeq" id="WP_170010566.1">
    <property type="nucleotide sequence ID" value="NZ_JABCRE010000002.1"/>
</dbReference>
<reference evidence="6 7" key="1">
    <citation type="submission" date="2020-04" db="EMBL/GenBank/DDBJ databases">
        <authorList>
            <person name="Liu A."/>
        </authorList>
    </citation>
    <scope>NUCLEOTIDE SEQUENCE [LARGE SCALE GENOMIC DNA]</scope>
    <source>
        <strain evidence="6 7">RZ02</strain>
    </source>
</reference>
<dbReference type="GO" id="GO:0008168">
    <property type="term" value="F:methyltransferase activity"/>
    <property type="evidence" value="ECO:0007669"/>
    <property type="project" value="UniProtKB-KW"/>
</dbReference>
<protein>
    <submittedName>
        <fullName evidence="6">Isoprenylcysteine carboxylmethyltransferase family protein</fullName>
    </submittedName>
</protein>
<keyword evidence="6" id="KW-0808">Transferase</keyword>
<gene>
    <name evidence="6" type="ORF">HKD42_04145</name>
</gene>
<organism evidence="6 7">
    <name type="scientific">Pontixanthobacter rizhaonensis</name>
    <dbReference type="NCBI Taxonomy" id="2730337"/>
    <lineage>
        <taxon>Bacteria</taxon>
        <taxon>Pseudomonadati</taxon>
        <taxon>Pseudomonadota</taxon>
        <taxon>Alphaproteobacteria</taxon>
        <taxon>Sphingomonadales</taxon>
        <taxon>Erythrobacteraceae</taxon>
        <taxon>Pontixanthobacter</taxon>
    </lineage>
</organism>
<evidence type="ECO:0000256" key="2">
    <source>
        <dbReference type="ARBA" id="ARBA00022692"/>
    </source>
</evidence>
<feature type="transmembrane region" description="Helical" evidence="5">
    <location>
        <begin position="132"/>
        <end position="161"/>
    </location>
</feature>
<evidence type="ECO:0000256" key="5">
    <source>
        <dbReference type="SAM" id="Phobius"/>
    </source>
</evidence>
<dbReference type="Proteomes" id="UP000561181">
    <property type="component" value="Unassembled WGS sequence"/>
</dbReference>
<dbReference type="Gene3D" id="1.20.120.1630">
    <property type="match status" value="1"/>
</dbReference>
<feature type="transmembrane region" description="Helical" evidence="5">
    <location>
        <begin position="75"/>
        <end position="96"/>
    </location>
</feature>
<keyword evidence="2 5" id="KW-0812">Transmembrane</keyword>
<evidence type="ECO:0000256" key="1">
    <source>
        <dbReference type="ARBA" id="ARBA00004127"/>
    </source>
</evidence>
<keyword evidence="4 5" id="KW-0472">Membrane</keyword>
<dbReference type="Pfam" id="PF04191">
    <property type="entry name" value="PEMT"/>
    <property type="match status" value="1"/>
</dbReference>
<dbReference type="EMBL" id="JABCRE010000002">
    <property type="protein sequence ID" value="NMW31245.1"/>
    <property type="molecule type" value="Genomic_DNA"/>
</dbReference>
<evidence type="ECO:0000313" key="7">
    <source>
        <dbReference type="Proteomes" id="UP000561181"/>
    </source>
</evidence>
<evidence type="ECO:0000256" key="3">
    <source>
        <dbReference type="ARBA" id="ARBA00022989"/>
    </source>
</evidence>
<dbReference type="GO" id="GO:0032259">
    <property type="term" value="P:methylation"/>
    <property type="evidence" value="ECO:0007669"/>
    <property type="project" value="UniProtKB-KW"/>
</dbReference>